<dbReference type="InterPro" id="IPR050463">
    <property type="entry name" value="Gfo/Idh/MocA_oxidrdct_glycsds"/>
</dbReference>
<dbReference type="GO" id="GO:0019151">
    <property type="term" value="F:galactose 1-dehydrogenase activity"/>
    <property type="evidence" value="ECO:0007669"/>
    <property type="project" value="UniProtKB-EC"/>
</dbReference>
<accession>A0A6J4KL65</accession>
<gene>
    <name evidence="2" type="ORF">AVDCRST_MAG90-332</name>
</gene>
<dbReference type="InterPro" id="IPR000683">
    <property type="entry name" value="Gfo/Idh/MocA-like_OxRdtase_N"/>
</dbReference>
<reference evidence="2" key="1">
    <citation type="submission" date="2020-02" db="EMBL/GenBank/DDBJ databases">
        <authorList>
            <person name="Meier V. D."/>
        </authorList>
    </citation>
    <scope>NUCLEOTIDE SEQUENCE</scope>
    <source>
        <strain evidence="2">AVDCRST_MAG90</strain>
    </source>
</reference>
<name>A0A6J4KL65_9HYPH</name>
<dbReference type="AlphaFoldDB" id="A0A6J4KL65"/>
<evidence type="ECO:0000313" key="2">
    <source>
        <dbReference type="EMBL" id="CAA9309148.1"/>
    </source>
</evidence>
<keyword evidence="2" id="KW-0560">Oxidoreductase</keyword>
<dbReference type="PANTHER" id="PTHR43818">
    <property type="entry name" value="BCDNA.GH03377"/>
    <property type="match status" value="1"/>
</dbReference>
<dbReference type="InterPro" id="IPR036291">
    <property type="entry name" value="NAD(P)-bd_dom_sf"/>
</dbReference>
<dbReference type="PANTHER" id="PTHR43818:SF7">
    <property type="entry name" value="DEHYDROGENASE"/>
    <property type="match status" value="1"/>
</dbReference>
<protein>
    <submittedName>
        <fullName evidence="2">D-galactose 1-dehydrogenase</fullName>
        <ecNumber evidence="2">1.1.1.48</ecNumber>
    </submittedName>
</protein>
<feature type="domain" description="Gfo/Idh/MocA-like oxidoreductase N-terminal" evidence="1">
    <location>
        <begin position="5"/>
        <end position="116"/>
    </location>
</feature>
<evidence type="ECO:0000259" key="1">
    <source>
        <dbReference type="Pfam" id="PF01408"/>
    </source>
</evidence>
<dbReference type="GO" id="GO:0000166">
    <property type="term" value="F:nucleotide binding"/>
    <property type="evidence" value="ECO:0007669"/>
    <property type="project" value="InterPro"/>
</dbReference>
<dbReference type="EC" id="1.1.1.48" evidence="2"/>
<dbReference type="Gene3D" id="3.30.360.10">
    <property type="entry name" value="Dihydrodipicolinate Reductase, domain 2"/>
    <property type="match status" value="1"/>
</dbReference>
<dbReference type="EMBL" id="CADCUC010000063">
    <property type="protein sequence ID" value="CAA9309148.1"/>
    <property type="molecule type" value="Genomic_DNA"/>
</dbReference>
<organism evidence="2">
    <name type="scientific">uncultured Microvirga sp</name>
    <dbReference type="NCBI Taxonomy" id="412392"/>
    <lineage>
        <taxon>Bacteria</taxon>
        <taxon>Pseudomonadati</taxon>
        <taxon>Pseudomonadota</taxon>
        <taxon>Alphaproteobacteria</taxon>
        <taxon>Hyphomicrobiales</taxon>
        <taxon>Methylobacteriaceae</taxon>
        <taxon>Microvirga</taxon>
        <taxon>environmental samples</taxon>
    </lineage>
</organism>
<dbReference type="Gene3D" id="3.40.50.720">
    <property type="entry name" value="NAD(P)-binding Rossmann-like Domain"/>
    <property type="match status" value="1"/>
</dbReference>
<sequence length="312" mass="33834">MRCYKIGIVGLGKIAEDQHVPVIRADPAFELVAVSSQRGNSLAGVPHAFTNLADMLAGVPELDAVAVCTPPGPRHAIARQALLAGKHVLLEKPPAASLSEFEDLVRTAERTKTVLFATWHAQFNAAVDRARAVLAGQTVKRLRITWKEDVRHWHPGQTWIWAAGGFGVFDPGINALSIVTKILPEPVFIRDAELQFPENRDAPIAAALTFSTGREGPDLRGVFDWRQTGPQSWDIAVETEGGTALTLSEGGRRLAIDGSVEVDEPSAEYAGIYAHFAALLDQKRSDVQDAPLRLVADAFLIGRRVTVAPFED</sequence>
<dbReference type="SUPFAM" id="SSF51735">
    <property type="entry name" value="NAD(P)-binding Rossmann-fold domains"/>
    <property type="match status" value="1"/>
</dbReference>
<dbReference type="Pfam" id="PF01408">
    <property type="entry name" value="GFO_IDH_MocA"/>
    <property type="match status" value="1"/>
</dbReference>
<proteinExistence type="predicted"/>